<evidence type="ECO:0000313" key="2">
    <source>
        <dbReference type="Proteomes" id="UP000248925"/>
    </source>
</evidence>
<dbReference type="EMBL" id="PCDP01000064">
    <property type="protein sequence ID" value="PZM08931.1"/>
    <property type="molecule type" value="Genomic_DNA"/>
</dbReference>
<dbReference type="Proteomes" id="UP000248925">
    <property type="component" value="Unassembled WGS sequence"/>
</dbReference>
<dbReference type="AlphaFoldDB" id="A0A2W4C7J9"/>
<name>A0A2W4C7J9_9HYPH</name>
<comment type="caution">
    <text evidence="1">The sequence shown here is derived from an EMBL/GenBank/DDBJ whole genome shotgun (WGS) entry which is preliminary data.</text>
</comment>
<proteinExistence type="predicted"/>
<keyword evidence="2" id="KW-1185">Reference proteome</keyword>
<organism evidence="1 2">
    <name type="scientific">Rhizobium tubonense</name>
    <dbReference type="NCBI Taxonomy" id="484088"/>
    <lineage>
        <taxon>Bacteria</taxon>
        <taxon>Pseudomonadati</taxon>
        <taxon>Pseudomonadota</taxon>
        <taxon>Alphaproteobacteria</taxon>
        <taxon>Hyphomicrobiales</taxon>
        <taxon>Rhizobiaceae</taxon>
        <taxon>Rhizobium/Agrobacterium group</taxon>
        <taxon>Rhizobium</taxon>
    </lineage>
</organism>
<sequence>MPLLLHSYPSLERRGRSPRQLCTFDRNITAVTEIRGPSCAIYGMLLAGAVGFLSQDRLRLGVEDVTRPAGKDYWPSQSKGPDRVALVIKSTSAKLDGNKLVLTAVGKSDCVHRPLRGGTMQAGTGLILRPEQRWVRAAFRPEH</sequence>
<gene>
    <name evidence="1" type="ORF">CPY51_27375</name>
</gene>
<accession>A0A2W4C7J9</accession>
<evidence type="ECO:0000313" key="1">
    <source>
        <dbReference type="EMBL" id="PZM08931.1"/>
    </source>
</evidence>
<reference evidence="1 2" key="1">
    <citation type="journal article" date="2018" name="Sci. Rep.">
        <title>Rhizobium tumorigenes sp. nov., a novel plant tumorigenic bacterium isolated from cane gall tumors on thornless blackberry.</title>
        <authorList>
            <person name="Kuzmanovi N."/>
            <person name="Smalla K."/>
            <person name="Gronow S."/>
            <person name="PuBawska J."/>
        </authorList>
    </citation>
    <scope>NUCLEOTIDE SEQUENCE [LARGE SCALE GENOMIC DNA]</scope>
    <source>
        <strain evidence="1 2">CCBAU 85046</strain>
    </source>
</reference>
<protein>
    <submittedName>
        <fullName evidence="1">Uncharacterized protein</fullName>
    </submittedName>
</protein>